<dbReference type="InterPro" id="IPR051532">
    <property type="entry name" value="Ester_Hydrolysis_Enzymes"/>
</dbReference>
<dbReference type="SUPFAM" id="SSF52266">
    <property type="entry name" value="SGNH hydrolase"/>
    <property type="match status" value="1"/>
</dbReference>
<sequence length="176" mass="20310">MGDSITKGYRPYVDELLHNQSYVDMLATSKAMDNPSLLKEIDYMIQHREDFHYDVIHMNNGLHGWHLSPSQYEDQYNKLIRHVLQIAQSATIIIANSTPMTEVGNRAVINPQLNGQVEDRNRAVNRIVEQYNLAINDLYKPKYGRSEYRVADGYHYNEKGKKAQAEIVAKAIRDCL</sequence>
<dbReference type="PANTHER" id="PTHR30383">
    <property type="entry name" value="THIOESTERASE 1/PROTEASE 1/LYSOPHOSPHOLIPASE L1"/>
    <property type="match status" value="1"/>
</dbReference>
<dbReference type="Gene3D" id="3.40.50.1110">
    <property type="entry name" value="SGNH hydrolase"/>
    <property type="match status" value="1"/>
</dbReference>
<dbReference type="InterPro" id="IPR036514">
    <property type="entry name" value="SGNH_hydro_sf"/>
</dbReference>
<keyword evidence="3" id="KW-1185">Reference proteome</keyword>
<proteinExistence type="predicted"/>
<dbReference type="InterPro" id="IPR013830">
    <property type="entry name" value="SGNH_hydro"/>
</dbReference>
<gene>
    <name evidence="2" type="ORF">MJB10_17080</name>
</gene>
<evidence type="ECO:0000259" key="1">
    <source>
        <dbReference type="Pfam" id="PF13472"/>
    </source>
</evidence>
<feature type="domain" description="SGNH hydrolase-type esterase" evidence="1">
    <location>
        <begin position="1"/>
        <end position="162"/>
    </location>
</feature>
<accession>A0AA96LVY6</accession>
<dbReference type="Pfam" id="PF13472">
    <property type="entry name" value="Lipase_GDSL_2"/>
    <property type="match status" value="1"/>
</dbReference>
<dbReference type="CDD" id="cd00229">
    <property type="entry name" value="SGNH_hydrolase"/>
    <property type="match status" value="1"/>
</dbReference>
<organism evidence="2 3">
    <name type="scientific">Paenibacillus roseopurpureus</name>
    <dbReference type="NCBI Taxonomy" id="2918901"/>
    <lineage>
        <taxon>Bacteria</taxon>
        <taxon>Bacillati</taxon>
        <taxon>Bacillota</taxon>
        <taxon>Bacilli</taxon>
        <taxon>Bacillales</taxon>
        <taxon>Paenibacillaceae</taxon>
        <taxon>Paenibacillus</taxon>
    </lineage>
</organism>
<dbReference type="AlphaFoldDB" id="A0AA96LVY6"/>
<dbReference type="EMBL" id="CP130319">
    <property type="protein sequence ID" value="WNR47094.1"/>
    <property type="molecule type" value="Genomic_DNA"/>
</dbReference>
<dbReference type="Proteomes" id="UP001304650">
    <property type="component" value="Chromosome"/>
</dbReference>
<name>A0AA96LVY6_9BACL</name>
<dbReference type="PANTHER" id="PTHR30383:SF26">
    <property type="entry name" value="SGNH HYDROLASE-TYPE ESTERASE DOMAIN-CONTAINING PROTEIN"/>
    <property type="match status" value="1"/>
</dbReference>
<evidence type="ECO:0000313" key="3">
    <source>
        <dbReference type="Proteomes" id="UP001304650"/>
    </source>
</evidence>
<dbReference type="RefSeq" id="WP_314805699.1">
    <property type="nucleotide sequence ID" value="NZ_CP130319.1"/>
</dbReference>
<evidence type="ECO:0000313" key="2">
    <source>
        <dbReference type="EMBL" id="WNR47094.1"/>
    </source>
</evidence>
<dbReference type="GO" id="GO:0004622">
    <property type="term" value="F:phosphatidylcholine lysophospholipase activity"/>
    <property type="evidence" value="ECO:0007669"/>
    <property type="project" value="TreeGrafter"/>
</dbReference>
<keyword evidence="2" id="KW-0378">Hydrolase</keyword>
<reference evidence="2" key="1">
    <citation type="submission" date="2022-02" db="EMBL/GenBank/DDBJ databases">
        <title>Paenibacillus sp. MBLB1832 Whole Genome Shotgun Sequencing.</title>
        <authorList>
            <person name="Hwang C.Y."/>
            <person name="Cho E.-S."/>
            <person name="Seo M.-J."/>
        </authorList>
    </citation>
    <scope>NUCLEOTIDE SEQUENCE</scope>
    <source>
        <strain evidence="2">MBLB1832</strain>
    </source>
</reference>
<protein>
    <submittedName>
        <fullName evidence="2">SGNH/GDSL hydrolase family protein</fullName>
    </submittedName>
</protein>
<dbReference type="KEGG" id="proo:MJB10_17080"/>